<comment type="caution">
    <text evidence="2">The sequence shown here is derived from an EMBL/GenBank/DDBJ whole genome shotgun (WGS) entry which is preliminary data.</text>
</comment>
<dbReference type="SUPFAM" id="SSF53335">
    <property type="entry name" value="S-adenosyl-L-methionine-dependent methyltransferases"/>
    <property type="match status" value="1"/>
</dbReference>
<dbReference type="NCBIfam" id="TIGR01444">
    <property type="entry name" value="fkbM_fam"/>
    <property type="match status" value="1"/>
</dbReference>
<dbReference type="Proteomes" id="UP000274920">
    <property type="component" value="Unassembled WGS sequence"/>
</dbReference>
<keyword evidence="2" id="KW-0489">Methyltransferase</keyword>
<keyword evidence="2" id="KW-0808">Transferase</keyword>
<evidence type="ECO:0000259" key="1">
    <source>
        <dbReference type="Pfam" id="PF05050"/>
    </source>
</evidence>
<dbReference type="Gene3D" id="3.40.50.150">
    <property type="entry name" value="Vaccinia Virus protein VP39"/>
    <property type="match status" value="1"/>
</dbReference>
<organism evidence="2 3">
    <name type="scientific">Schaedlerella arabinosiphila</name>
    <dbReference type="NCBI Taxonomy" id="2044587"/>
    <lineage>
        <taxon>Bacteria</taxon>
        <taxon>Bacillati</taxon>
        <taxon>Bacillota</taxon>
        <taxon>Clostridia</taxon>
        <taxon>Lachnospirales</taxon>
        <taxon>Lachnospiraceae</taxon>
        <taxon>Schaedlerella</taxon>
    </lineage>
</organism>
<sequence>MKEGKSMKLQDMHKISKLISEIENRLADELSRDLFYIRLKNMIYRNENELIHEIFNIGEKYGRMWEIPKLDEVYESITDIAGIVIFGCGVVGRQAYRLLRASRYKDVPLFFCDNKAANWGEGISGCKVISPHQLISHYRDCICIVGSSRYRHDIFEQLLEEGFPKNRIVYSGASAVYGTIGWQYFDYLSPEKNEVFIDGGIYDGTSSGDFVKWTNGKYEAIYGFEANPYCIEKCRRFYTDHKIHNVEFIGKGLWDKKAKLGFAGDFSQASRLSDEGNEVVDLDSIDNVLKGRKATFIKMDIEGAEYRALLGAKETIKKYRPRMALSVYHKPQDIIEIPALLLEYSGDYKFALRQYTSIADETILYVF</sequence>
<dbReference type="GO" id="GO:0008168">
    <property type="term" value="F:methyltransferase activity"/>
    <property type="evidence" value="ECO:0007669"/>
    <property type="project" value="UniProtKB-KW"/>
</dbReference>
<name>A0A426DNZ7_9FIRM</name>
<keyword evidence="3" id="KW-1185">Reference proteome</keyword>
<dbReference type="InterPro" id="IPR029063">
    <property type="entry name" value="SAM-dependent_MTases_sf"/>
</dbReference>
<dbReference type="GO" id="GO:0032259">
    <property type="term" value="P:methylation"/>
    <property type="evidence" value="ECO:0007669"/>
    <property type="project" value="UniProtKB-KW"/>
</dbReference>
<accession>A0A426DNZ7</accession>
<proteinExistence type="predicted"/>
<dbReference type="Pfam" id="PF05050">
    <property type="entry name" value="Methyltransf_21"/>
    <property type="match status" value="1"/>
</dbReference>
<dbReference type="InterPro" id="IPR006342">
    <property type="entry name" value="FkbM_mtfrase"/>
</dbReference>
<evidence type="ECO:0000313" key="2">
    <source>
        <dbReference type="EMBL" id="RRK34529.1"/>
    </source>
</evidence>
<dbReference type="EMBL" id="RHJS01000002">
    <property type="protein sequence ID" value="RRK34529.1"/>
    <property type="molecule type" value="Genomic_DNA"/>
</dbReference>
<feature type="domain" description="Methyltransferase FkbM" evidence="1">
    <location>
        <begin position="211"/>
        <end position="343"/>
    </location>
</feature>
<dbReference type="Gene3D" id="3.40.50.720">
    <property type="entry name" value="NAD(P)-binding Rossmann-like Domain"/>
    <property type="match status" value="1"/>
</dbReference>
<gene>
    <name evidence="2" type="ORF">EBB54_26715</name>
</gene>
<evidence type="ECO:0000313" key="3">
    <source>
        <dbReference type="Proteomes" id="UP000274920"/>
    </source>
</evidence>
<dbReference type="AlphaFoldDB" id="A0A426DNZ7"/>
<reference evidence="2" key="1">
    <citation type="submission" date="2018-10" db="EMBL/GenBank/DDBJ databases">
        <title>Schaedlerella arabinophila gen. nov. sp. nov., isolated from the mouse intestinal tract and comparative analysis with the genome of the closely related altered Schaedler flora strain ASF502.</title>
        <authorList>
            <person name="Miyake S."/>
            <person name="Soh M."/>
            <person name="Seedorf H."/>
        </authorList>
    </citation>
    <scope>NUCLEOTIDE SEQUENCE [LARGE SCALE GENOMIC DNA]</scope>
    <source>
        <strain evidence="2">DSM 106076</strain>
    </source>
</reference>
<protein>
    <submittedName>
        <fullName evidence="2">FkbM family methyltransferase</fullName>
    </submittedName>
</protein>